<keyword evidence="4" id="KW-1185">Reference proteome</keyword>
<dbReference type="InterPro" id="IPR012338">
    <property type="entry name" value="Beta-lactam/transpept-like"/>
</dbReference>
<dbReference type="GO" id="GO:0016787">
    <property type="term" value="F:hydrolase activity"/>
    <property type="evidence" value="ECO:0007669"/>
    <property type="project" value="UniProtKB-KW"/>
</dbReference>
<keyword evidence="1 3" id="KW-0378">Hydrolase</keyword>
<dbReference type="RefSeq" id="WP_311632599.1">
    <property type="nucleotide sequence ID" value="NZ_JAVREN010000042.1"/>
</dbReference>
<organism evidence="3 4">
    <name type="scientific">Streptomyces boetiae</name>
    <dbReference type="NCBI Taxonomy" id="3075541"/>
    <lineage>
        <taxon>Bacteria</taxon>
        <taxon>Bacillati</taxon>
        <taxon>Actinomycetota</taxon>
        <taxon>Actinomycetes</taxon>
        <taxon>Kitasatosporales</taxon>
        <taxon>Streptomycetaceae</taxon>
        <taxon>Streptomyces</taxon>
    </lineage>
</organism>
<sequence>MTAPVLRPGSPEEAGLDPARVARMVPAAEERLGTGPSAAYPGFVLLAARGGVVVEHAARGWALAYEERAGRVAELPAGRAVAMRTDTLFDLASLTKVVTALVVVCLAERGALALDAPVSRYLGAGLAPSVTVRALLTHTSGLPPEIDLGPYPDNAARLAAIAAQPLTPGGTPVYSDLGLILAGAAAEAASGRTLPALVHDLVAGPLRLDTLGFAPPPERRGRAAATEYQPWTGRGVLRGEVHDENAHHLGGVAGHAGLFGTAAEVAALGQLMLNGGAYGGARVLGERWARKMLADAGGGRGLGWELNAPRWMGDLASPTAFGHTGYTGTSLVADPATGVLLVLLTNRVHPSRDRGADGAYRRAPARELAAAVRPSP</sequence>
<evidence type="ECO:0000256" key="1">
    <source>
        <dbReference type="ARBA" id="ARBA00022801"/>
    </source>
</evidence>
<dbReference type="Gene3D" id="3.40.710.10">
    <property type="entry name" value="DD-peptidase/beta-lactamase superfamily"/>
    <property type="match status" value="1"/>
</dbReference>
<evidence type="ECO:0000313" key="4">
    <source>
        <dbReference type="Proteomes" id="UP001183388"/>
    </source>
</evidence>
<dbReference type="Proteomes" id="UP001183388">
    <property type="component" value="Unassembled WGS sequence"/>
</dbReference>
<accession>A0ABU2LDH2</accession>
<comment type="caution">
    <text evidence="3">The sequence shown here is derived from an EMBL/GenBank/DDBJ whole genome shotgun (WGS) entry which is preliminary data.</text>
</comment>
<reference evidence="4" key="1">
    <citation type="submission" date="2023-07" db="EMBL/GenBank/DDBJ databases">
        <title>30 novel species of actinomycetes from the DSMZ collection.</title>
        <authorList>
            <person name="Nouioui I."/>
        </authorList>
    </citation>
    <scope>NUCLEOTIDE SEQUENCE [LARGE SCALE GENOMIC DNA]</scope>
    <source>
        <strain evidence="4">DSM 44917</strain>
    </source>
</reference>
<dbReference type="PANTHER" id="PTHR43283">
    <property type="entry name" value="BETA-LACTAMASE-RELATED"/>
    <property type="match status" value="1"/>
</dbReference>
<name>A0ABU2LDH2_9ACTN</name>
<protein>
    <submittedName>
        <fullName evidence="3">Serine hydrolase</fullName>
    </submittedName>
</protein>
<gene>
    <name evidence="3" type="ORF">RM780_22125</name>
</gene>
<proteinExistence type="predicted"/>
<evidence type="ECO:0000259" key="2">
    <source>
        <dbReference type="Pfam" id="PF00144"/>
    </source>
</evidence>
<dbReference type="EMBL" id="JAVREN010000042">
    <property type="protein sequence ID" value="MDT0309634.1"/>
    <property type="molecule type" value="Genomic_DNA"/>
</dbReference>
<evidence type="ECO:0000313" key="3">
    <source>
        <dbReference type="EMBL" id="MDT0309634.1"/>
    </source>
</evidence>
<dbReference type="InterPro" id="IPR001466">
    <property type="entry name" value="Beta-lactam-related"/>
</dbReference>
<dbReference type="PANTHER" id="PTHR43283:SF11">
    <property type="entry name" value="BETA-LACTAMASE-RELATED DOMAIN-CONTAINING PROTEIN"/>
    <property type="match status" value="1"/>
</dbReference>
<feature type="domain" description="Beta-lactamase-related" evidence="2">
    <location>
        <begin position="38"/>
        <end position="362"/>
    </location>
</feature>
<dbReference type="SUPFAM" id="SSF56601">
    <property type="entry name" value="beta-lactamase/transpeptidase-like"/>
    <property type="match status" value="1"/>
</dbReference>
<dbReference type="InterPro" id="IPR050789">
    <property type="entry name" value="Diverse_Enzym_Activities"/>
</dbReference>
<dbReference type="Pfam" id="PF00144">
    <property type="entry name" value="Beta-lactamase"/>
    <property type="match status" value="1"/>
</dbReference>